<keyword evidence="3" id="KW-1185">Reference proteome</keyword>
<sequence>MNTKITRRGLGRIAVAGLAGTAMVASGILPSWAQDKPRYAMLVRVLGNTAFELAHVGAQEAADEEGVEPYLHRPNGKYRRGSDRLDQFARRPARRCVDPVRQ</sequence>
<evidence type="ECO:0000313" key="3">
    <source>
        <dbReference type="Proteomes" id="UP001220530"/>
    </source>
</evidence>
<feature type="compositionally biased region" description="Basic and acidic residues" evidence="1">
    <location>
        <begin position="80"/>
        <end position="102"/>
    </location>
</feature>
<dbReference type="PROSITE" id="PS51318">
    <property type="entry name" value="TAT"/>
    <property type="match status" value="1"/>
</dbReference>
<dbReference type="RefSeq" id="WP_282220269.1">
    <property type="nucleotide sequence ID" value="NZ_CP118246.1"/>
</dbReference>
<organism evidence="2 3">
    <name type="scientific">Devosia algicola</name>
    <dbReference type="NCBI Taxonomy" id="3026418"/>
    <lineage>
        <taxon>Bacteria</taxon>
        <taxon>Pseudomonadati</taxon>
        <taxon>Pseudomonadota</taxon>
        <taxon>Alphaproteobacteria</taxon>
        <taxon>Hyphomicrobiales</taxon>
        <taxon>Devosiaceae</taxon>
        <taxon>Devosia</taxon>
    </lineage>
</organism>
<accession>A0ABY7YRP0</accession>
<dbReference type="EMBL" id="CP118246">
    <property type="protein sequence ID" value="WDR03882.1"/>
    <property type="molecule type" value="Genomic_DNA"/>
</dbReference>
<proteinExistence type="predicted"/>
<protein>
    <submittedName>
        <fullName evidence="2">Uncharacterized protein</fullName>
    </submittedName>
</protein>
<reference evidence="2 3" key="1">
    <citation type="submission" date="2023-02" db="EMBL/GenBank/DDBJ databases">
        <title>Devosia algicola sp. nov., isolated from the phycosphere of marine algae.</title>
        <authorList>
            <person name="Kim J.M."/>
            <person name="Lee J.K."/>
            <person name="Choi B.J."/>
            <person name="Bayburt H."/>
            <person name="Jeon C.O."/>
        </authorList>
    </citation>
    <scope>NUCLEOTIDE SEQUENCE [LARGE SCALE GENOMIC DNA]</scope>
    <source>
        <strain evidence="2 3">G20-9</strain>
    </source>
</reference>
<dbReference type="Proteomes" id="UP001220530">
    <property type="component" value="Chromosome"/>
</dbReference>
<dbReference type="InterPro" id="IPR006311">
    <property type="entry name" value="TAT_signal"/>
</dbReference>
<name>A0ABY7YRP0_9HYPH</name>
<gene>
    <name evidence="2" type="ORF">PSQ19_07575</name>
</gene>
<evidence type="ECO:0000256" key="1">
    <source>
        <dbReference type="SAM" id="MobiDB-lite"/>
    </source>
</evidence>
<feature type="region of interest" description="Disordered" evidence="1">
    <location>
        <begin position="65"/>
        <end position="102"/>
    </location>
</feature>
<evidence type="ECO:0000313" key="2">
    <source>
        <dbReference type="EMBL" id="WDR03882.1"/>
    </source>
</evidence>